<protein>
    <submittedName>
        <fullName evidence="1">Uncharacterized protein</fullName>
    </submittedName>
</protein>
<comment type="caution">
    <text evidence="1">The sequence shown here is derived from an EMBL/GenBank/DDBJ whole genome shotgun (WGS) entry which is preliminary data.</text>
</comment>
<reference evidence="1" key="1">
    <citation type="submission" date="2019-08" db="EMBL/GenBank/DDBJ databases">
        <authorList>
            <person name="Kucharzyk K."/>
            <person name="Murdoch R.W."/>
            <person name="Higgins S."/>
            <person name="Loffler F."/>
        </authorList>
    </citation>
    <scope>NUCLEOTIDE SEQUENCE</scope>
</reference>
<dbReference type="EMBL" id="VSSQ01011301">
    <property type="protein sequence ID" value="MPM46491.1"/>
    <property type="molecule type" value="Genomic_DNA"/>
</dbReference>
<organism evidence="1">
    <name type="scientific">bioreactor metagenome</name>
    <dbReference type="NCBI Taxonomy" id="1076179"/>
    <lineage>
        <taxon>unclassified sequences</taxon>
        <taxon>metagenomes</taxon>
        <taxon>ecological metagenomes</taxon>
    </lineage>
</organism>
<evidence type="ECO:0000313" key="1">
    <source>
        <dbReference type="EMBL" id="MPM46491.1"/>
    </source>
</evidence>
<accession>A0A645A2K7</accession>
<sequence>MKPFSSNIKDNIDFSFESTEATVDSSSESITSSFSFIYCPRISKNCTSLLSSIGFASSKGFENQLMILLEKVFLTSVILAVGVMSGPLEDPLL</sequence>
<proteinExistence type="predicted"/>
<dbReference type="AlphaFoldDB" id="A0A645A2K7"/>
<gene>
    <name evidence="1" type="ORF">SDC9_93194</name>
</gene>
<name>A0A645A2K7_9ZZZZ</name>